<evidence type="ECO:0000256" key="3">
    <source>
        <dbReference type="ARBA" id="ARBA00038502"/>
    </source>
</evidence>
<dbReference type="PANTHER" id="PTHR43792">
    <property type="entry name" value="GNAT FAMILY, PUTATIVE (AFU_ORTHOLOGUE AFUA_3G00765)-RELATED-RELATED"/>
    <property type="match status" value="1"/>
</dbReference>
<keyword evidence="6" id="KW-1185">Reference proteome</keyword>
<evidence type="ECO:0000313" key="6">
    <source>
        <dbReference type="Proteomes" id="UP001156706"/>
    </source>
</evidence>
<dbReference type="Proteomes" id="UP001156706">
    <property type="component" value="Unassembled WGS sequence"/>
</dbReference>
<evidence type="ECO:0000259" key="4">
    <source>
        <dbReference type="PROSITE" id="PS51186"/>
    </source>
</evidence>
<gene>
    <name evidence="5" type="ORF">GCM10007907_04320</name>
</gene>
<dbReference type="PANTHER" id="PTHR43792:SF8">
    <property type="entry name" value="[RIBOSOMAL PROTEIN US5]-ALANINE N-ACETYLTRANSFERASE"/>
    <property type="match status" value="1"/>
</dbReference>
<keyword evidence="5" id="KW-0689">Ribosomal protein</keyword>
<organism evidence="5 6">
    <name type="scientific">Chitinimonas prasina</name>
    <dbReference type="NCBI Taxonomy" id="1434937"/>
    <lineage>
        <taxon>Bacteria</taxon>
        <taxon>Pseudomonadati</taxon>
        <taxon>Pseudomonadota</taxon>
        <taxon>Betaproteobacteria</taxon>
        <taxon>Neisseriales</taxon>
        <taxon>Chitinibacteraceae</taxon>
        <taxon>Chitinimonas</taxon>
    </lineage>
</organism>
<keyword evidence="1" id="KW-0808">Transferase</keyword>
<feature type="domain" description="N-acetyltransferase" evidence="4">
    <location>
        <begin position="42"/>
        <end position="212"/>
    </location>
</feature>
<keyword evidence="5" id="KW-0687">Ribonucleoprotein</keyword>
<dbReference type="Gene3D" id="3.40.630.30">
    <property type="match status" value="1"/>
</dbReference>
<evidence type="ECO:0000313" key="5">
    <source>
        <dbReference type="EMBL" id="GLR11642.1"/>
    </source>
</evidence>
<keyword evidence="2" id="KW-0012">Acyltransferase</keyword>
<comment type="caution">
    <text evidence="5">The sequence shown here is derived from an EMBL/GenBank/DDBJ whole genome shotgun (WGS) entry which is preliminary data.</text>
</comment>
<evidence type="ECO:0000256" key="2">
    <source>
        <dbReference type="ARBA" id="ARBA00023315"/>
    </source>
</evidence>
<accession>A0ABQ5Y9N0</accession>
<dbReference type="EMBL" id="BSOG01000001">
    <property type="protein sequence ID" value="GLR11642.1"/>
    <property type="molecule type" value="Genomic_DNA"/>
</dbReference>
<protein>
    <submittedName>
        <fullName evidence="5">Ribosomal protein S5 alanine N-acetyltransferase</fullName>
    </submittedName>
</protein>
<dbReference type="InterPro" id="IPR000182">
    <property type="entry name" value="GNAT_dom"/>
</dbReference>
<comment type="similarity">
    <text evidence="3">Belongs to the acetyltransferase family. RimJ subfamily.</text>
</comment>
<dbReference type="Pfam" id="PF13302">
    <property type="entry name" value="Acetyltransf_3"/>
    <property type="match status" value="1"/>
</dbReference>
<name>A0ABQ5Y9N0_9NEIS</name>
<dbReference type="GO" id="GO:0005840">
    <property type="term" value="C:ribosome"/>
    <property type="evidence" value="ECO:0007669"/>
    <property type="project" value="UniProtKB-KW"/>
</dbReference>
<dbReference type="InterPro" id="IPR016181">
    <property type="entry name" value="Acyl_CoA_acyltransferase"/>
</dbReference>
<sequence>MLLSRRPALPGVVFCTIVNLYPAALVRSIMHRHSPDLRDGTLVVRQGQATDAPAILAFFQANRTAFGPVEPRRPDNFYTLESCHMRLAMHRNQLEEGRSACLFVFDADNRTVIGTVNFTNISGYPHYGATLGYSLAQSEWGKGRMVRALRLALDWLFDDFNLHRVAANHLPDNERSARVLAKLGFKQEGYAPDYLLIDGIWRDHVLTALTHTDWQARDLHAPLIVDGTGTRQK</sequence>
<dbReference type="InterPro" id="IPR051531">
    <property type="entry name" value="N-acetyltransferase"/>
</dbReference>
<dbReference type="PROSITE" id="PS51186">
    <property type="entry name" value="GNAT"/>
    <property type="match status" value="1"/>
</dbReference>
<dbReference type="SUPFAM" id="SSF55729">
    <property type="entry name" value="Acyl-CoA N-acyltransferases (Nat)"/>
    <property type="match status" value="1"/>
</dbReference>
<proteinExistence type="inferred from homology"/>
<reference evidence="6" key="1">
    <citation type="journal article" date="2019" name="Int. J. Syst. Evol. Microbiol.">
        <title>The Global Catalogue of Microorganisms (GCM) 10K type strain sequencing project: providing services to taxonomists for standard genome sequencing and annotation.</title>
        <authorList>
            <consortium name="The Broad Institute Genomics Platform"/>
            <consortium name="The Broad Institute Genome Sequencing Center for Infectious Disease"/>
            <person name="Wu L."/>
            <person name="Ma J."/>
        </authorList>
    </citation>
    <scope>NUCLEOTIDE SEQUENCE [LARGE SCALE GENOMIC DNA]</scope>
    <source>
        <strain evidence="6">NBRC 110044</strain>
    </source>
</reference>
<evidence type="ECO:0000256" key="1">
    <source>
        <dbReference type="ARBA" id="ARBA00022679"/>
    </source>
</evidence>